<proteinExistence type="predicted"/>
<name>A0A9W9M110_9EURO</name>
<dbReference type="OrthoDB" id="5327538at2759"/>
<reference evidence="2" key="1">
    <citation type="submission" date="2022-11" db="EMBL/GenBank/DDBJ databases">
        <authorList>
            <person name="Petersen C."/>
        </authorList>
    </citation>
    <scope>NUCLEOTIDE SEQUENCE</scope>
    <source>
        <strain evidence="2">IBT 16849</strain>
    </source>
</reference>
<dbReference type="Pfam" id="PF01636">
    <property type="entry name" value="APH"/>
    <property type="match status" value="1"/>
</dbReference>
<dbReference type="InterPro" id="IPR002575">
    <property type="entry name" value="Aminoglycoside_PTrfase"/>
</dbReference>
<keyword evidence="3" id="KW-1185">Reference proteome</keyword>
<dbReference type="PANTHER" id="PTHR21310">
    <property type="entry name" value="AMINOGLYCOSIDE PHOSPHOTRANSFERASE-RELATED-RELATED"/>
    <property type="match status" value="1"/>
</dbReference>
<evidence type="ECO:0000313" key="2">
    <source>
        <dbReference type="EMBL" id="KAJ5184629.1"/>
    </source>
</evidence>
<reference evidence="2" key="2">
    <citation type="journal article" date="2023" name="IMA Fungus">
        <title>Comparative genomic study of the Penicillium genus elucidates a diverse pangenome and 15 lateral gene transfer events.</title>
        <authorList>
            <person name="Petersen C."/>
            <person name="Sorensen T."/>
            <person name="Nielsen M.R."/>
            <person name="Sondergaard T.E."/>
            <person name="Sorensen J.L."/>
            <person name="Fitzpatrick D.A."/>
            <person name="Frisvad J.C."/>
            <person name="Nielsen K.L."/>
        </authorList>
    </citation>
    <scope>NUCLEOTIDE SEQUENCE</scope>
    <source>
        <strain evidence="2">IBT 16849</strain>
    </source>
</reference>
<gene>
    <name evidence="2" type="ORF">N7472_009469</name>
</gene>
<dbReference type="Proteomes" id="UP001150879">
    <property type="component" value="Unassembled WGS sequence"/>
</dbReference>
<dbReference type="PANTHER" id="PTHR21310:SF15">
    <property type="entry name" value="AMINOGLYCOSIDE PHOSPHOTRANSFERASE DOMAIN-CONTAINING PROTEIN"/>
    <property type="match status" value="1"/>
</dbReference>
<dbReference type="SUPFAM" id="SSF56112">
    <property type="entry name" value="Protein kinase-like (PK-like)"/>
    <property type="match status" value="1"/>
</dbReference>
<protein>
    <submittedName>
        <fullName evidence="2">Aminoglycoside phosphotransferase</fullName>
    </submittedName>
</protein>
<evidence type="ECO:0000313" key="3">
    <source>
        <dbReference type="Proteomes" id="UP001150879"/>
    </source>
</evidence>
<dbReference type="InterPro" id="IPR011009">
    <property type="entry name" value="Kinase-like_dom_sf"/>
</dbReference>
<feature type="domain" description="Aminoglycoside phosphotransferase" evidence="1">
    <location>
        <begin position="2"/>
        <end position="200"/>
    </location>
</feature>
<dbReference type="EMBL" id="JAPQKP010000006">
    <property type="protein sequence ID" value="KAJ5184629.1"/>
    <property type="molecule type" value="Genomic_DNA"/>
</dbReference>
<dbReference type="InterPro" id="IPR051678">
    <property type="entry name" value="AGP_Transferase"/>
</dbReference>
<accession>A0A9W9M110</accession>
<dbReference type="AlphaFoldDB" id="A0A9W9M110"/>
<dbReference type="Gene3D" id="3.90.1200.10">
    <property type="match status" value="1"/>
</dbReference>
<comment type="caution">
    <text evidence="2">The sequence shown here is derived from an EMBL/GenBank/DDBJ whole genome shotgun (WGS) entry which is preliminary data.</text>
</comment>
<evidence type="ECO:0000259" key="1">
    <source>
        <dbReference type="Pfam" id="PF01636"/>
    </source>
</evidence>
<organism evidence="2 3">
    <name type="scientific">Penicillium cf. griseofulvum</name>
    <dbReference type="NCBI Taxonomy" id="2972120"/>
    <lineage>
        <taxon>Eukaryota</taxon>
        <taxon>Fungi</taxon>
        <taxon>Dikarya</taxon>
        <taxon>Ascomycota</taxon>
        <taxon>Pezizomycotina</taxon>
        <taxon>Eurotiomycetes</taxon>
        <taxon>Eurotiomycetidae</taxon>
        <taxon>Eurotiales</taxon>
        <taxon>Aspergillaceae</taxon>
        <taxon>Penicillium</taxon>
    </lineage>
</organism>
<sequence length="317" mass="36412">MRSEVATLKFLSNTTVPAPKVFDFNLDETNPIGVGYILMEKMPGKSLNWSLTTEKQRRKVIDQLANIYIELQAHSFDTMGSLVMDEFGSQHVGPFASESTSDYTHSLKALGPFSSLEQYYRAHIELILDLIIRQELYASRPVDAFLIHLYLLENLSTILNNDLDGKFYLKHADEKGDHILVDDQFHITGIVDWEWAHTGPKSVAFNSPIALLPVALFYDGDNRLGEDEMVFAQLLEEKGHPDLGDIVRKGRFLHRLQFCCGYNSRDWDGYVGIFLGLVRALRIHDSHLNWETWKVEAMERFSDDYRLKSLAKLEFYT</sequence>